<dbReference type="RefSeq" id="XP_022463691.1">
    <property type="nucleotide sequence ID" value="XM_022607057.1"/>
</dbReference>
<comment type="similarity">
    <text evidence="2">Belongs to the amino acid/polyamine transporter 2 family.</text>
</comment>
<dbReference type="Pfam" id="PF01490">
    <property type="entry name" value="Aa_trans"/>
    <property type="match status" value="1"/>
</dbReference>
<evidence type="ECO:0000313" key="11">
    <source>
        <dbReference type="EMBL" id="CCK69445.1"/>
    </source>
</evidence>
<dbReference type="GO" id="GO:0005313">
    <property type="term" value="F:L-glutamate transmembrane transporter activity"/>
    <property type="evidence" value="ECO:0007669"/>
    <property type="project" value="TreeGrafter"/>
</dbReference>
<evidence type="ECO:0000256" key="9">
    <source>
        <dbReference type="SAM" id="Phobius"/>
    </source>
</evidence>
<keyword evidence="4" id="KW-0926">Vacuole</keyword>
<keyword evidence="7 9" id="KW-1133">Transmembrane helix</keyword>
<evidence type="ECO:0000259" key="10">
    <source>
        <dbReference type="Pfam" id="PF01490"/>
    </source>
</evidence>
<dbReference type="GO" id="GO:0000329">
    <property type="term" value="C:fungal-type vacuole membrane"/>
    <property type="evidence" value="ECO:0007669"/>
    <property type="project" value="TreeGrafter"/>
</dbReference>
<gene>
    <name evidence="11" type="primary">KNAG0C03380</name>
    <name evidence="11" type="ordered locus">KNAG_0C03380</name>
</gene>
<keyword evidence="12" id="KW-1185">Reference proteome</keyword>
<accession>J7R3P0</accession>
<dbReference type="InterPro" id="IPR013057">
    <property type="entry name" value="AA_transpt_TM"/>
</dbReference>
<proteinExistence type="inferred from homology"/>
<sequence length="545" mass="59192">MVFRWPVGSAELALLKTGSVVGILALPSIFQAVGLLYGALLCVACVCTSALAIVLQAQVAEYVPNGCVSFFILAEMVDDRLPVLFDIAMVVRGLGVSTAYLVIVGDLLPQLFPAQCIPARWLCILLVAACLALPLSCIHGLSVLGYSPILSSTLTAVLAVCMPLFYLFGGVSPFDAGTVTRATSNGAPRLLGLPLLMFMFTCHQNIFPTLNCARERGLKHTLRVPLTYLAAYAAVCLICGITGYLTFHKSTRTIPSNVLLLYPQGSILGTLCRVTTLLSVTLSFPLLCHPTRAALNHIWAHWGRGQDSQASQPRYKTDATVDETEWTPLISIEGRRVSVDEMVEEGYTKSLPLRNNPCSTDSACTGGTTASFIAITILLVAVPTCLSVFIDSATLGAVLGLVGITASVTVGYVLPGILGWNLIGIDLAATHWESRRGSTRLIKYADGRSTLAMGKRRISRRCRLRSRDNPLNPGHIRPTYTVHIQPFLSKDLKTRISIVLSGICLRLTRSLIFDLDASDARRVFPLQVGSCLYWWWDTRLCLYVV</sequence>
<feature type="transmembrane region" description="Helical" evidence="9">
    <location>
        <begin position="149"/>
        <end position="169"/>
    </location>
</feature>
<dbReference type="OrthoDB" id="438545at2759"/>
<dbReference type="PANTHER" id="PTHR22950:SF678">
    <property type="entry name" value="VACUOLAR AMINO ACID TRANSPORTER 5-RELATED"/>
    <property type="match status" value="1"/>
</dbReference>
<keyword evidence="6" id="KW-0029">Amino-acid transport</keyword>
<feature type="transmembrane region" description="Helical" evidence="9">
    <location>
        <begin position="12"/>
        <end position="30"/>
    </location>
</feature>
<dbReference type="GO" id="GO:0015194">
    <property type="term" value="F:L-serine transmembrane transporter activity"/>
    <property type="evidence" value="ECO:0007669"/>
    <property type="project" value="TreeGrafter"/>
</dbReference>
<evidence type="ECO:0000256" key="8">
    <source>
        <dbReference type="ARBA" id="ARBA00023136"/>
    </source>
</evidence>
<organism evidence="11 12">
    <name type="scientific">Huiozyma naganishii (strain ATCC MYA-139 / BCRC 22969 / CBS 8797 / KCTC 17520 / NBRC 10181 / NCYC 3082 / Yp74L-3)</name>
    <name type="common">Yeast</name>
    <name type="synonym">Kazachstania naganishii</name>
    <dbReference type="NCBI Taxonomy" id="1071383"/>
    <lineage>
        <taxon>Eukaryota</taxon>
        <taxon>Fungi</taxon>
        <taxon>Dikarya</taxon>
        <taxon>Ascomycota</taxon>
        <taxon>Saccharomycotina</taxon>
        <taxon>Saccharomycetes</taxon>
        <taxon>Saccharomycetales</taxon>
        <taxon>Saccharomycetaceae</taxon>
        <taxon>Huiozyma</taxon>
    </lineage>
</organism>
<evidence type="ECO:0000256" key="5">
    <source>
        <dbReference type="ARBA" id="ARBA00022692"/>
    </source>
</evidence>
<evidence type="ECO:0000313" key="12">
    <source>
        <dbReference type="Proteomes" id="UP000006310"/>
    </source>
</evidence>
<evidence type="ECO:0000256" key="6">
    <source>
        <dbReference type="ARBA" id="ARBA00022970"/>
    </source>
</evidence>
<evidence type="ECO:0000256" key="1">
    <source>
        <dbReference type="ARBA" id="ARBA00004128"/>
    </source>
</evidence>
<dbReference type="STRING" id="1071383.J7R3P0"/>
<comment type="subcellular location">
    <subcellularLocation>
        <location evidence="1">Vacuole membrane</location>
        <topology evidence="1">Multi-pass membrane protein</topology>
    </subcellularLocation>
</comment>
<dbReference type="EMBL" id="HE978316">
    <property type="protein sequence ID" value="CCK69445.1"/>
    <property type="molecule type" value="Genomic_DNA"/>
</dbReference>
<feature type="transmembrane region" description="Helical" evidence="9">
    <location>
        <begin position="189"/>
        <end position="207"/>
    </location>
</feature>
<feature type="transmembrane region" description="Helical" evidence="9">
    <location>
        <begin position="36"/>
        <end position="55"/>
    </location>
</feature>
<dbReference type="GO" id="GO:0005290">
    <property type="term" value="F:L-histidine transmembrane transporter activity"/>
    <property type="evidence" value="ECO:0007669"/>
    <property type="project" value="TreeGrafter"/>
</dbReference>
<dbReference type="eggNOG" id="KOG1305">
    <property type="taxonomic scope" value="Eukaryota"/>
</dbReference>
<dbReference type="AlphaFoldDB" id="J7R3P0"/>
<evidence type="ECO:0000256" key="2">
    <source>
        <dbReference type="ARBA" id="ARBA00008066"/>
    </source>
</evidence>
<dbReference type="Proteomes" id="UP000006310">
    <property type="component" value="Chromosome 3"/>
</dbReference>
<dbReference type="OMA" id="FFAYQTH"/>
<dbReference type="GO" id="GO:0015189">
    <property type="term" value="F:L-lysine transmembrane transporter activity"/>
    <property type="evidence" value="ECO:0007669"/>
    <property type="project" value="TreeGrafter"/>
</dbReference>
<evidence type="ECO:0000256" key="7">
    <source>
        <dbReference type="ARBA" id="ARBA00022989"/>
    </source>
</evidence>
<dbReference type="GeneID" id="34525125"/>
<dbReference type="HOGENOM" id="CLU_499719_0_0_1"/>
<keyword evidence="3" id="KW-0813">Transport</keyword>
<reference evidence="12" key="2">
    <citation type="submission" date="2012-08" db="EMBL/GenBank/DDBJ databases">
        <title>Genome sequence of Kazachstania naganishii.</title>
        <authorList>
            <person name="Gordon J.L."/>
            <person name="Armisen D."/>
            <person name="Proux-Wera E."/>
            <person name="OhEigeartaigh S.S."/>
            <person name="Byrne K.P."/>
            <person name="Wolfe K.H."/>
        </authorList>
    </citation>
    <scope>NUCLEOTIDE SEQUENCE [LARGE SCALE GENOMIC DNA]</scope>
    <source>
        <strain evidence="12">ATCC MYA-139 / BCRC 22969 / CBS 8797 / CCRC 22969 / KCTC 17520 / NBRC 10181 / NCYC 3082</strain>
    </source>
</reference>
<feature type="domain" description="Amino acid transporter transmembrane" evidence="10">
    <location>
        <begin position="15"/>
        <end position="432"/>
    </location>
</feature>
<reference evidence="11 12" key="1">
    <citation type="journal article" date="2011" name="Proc. Natl. Acad. Sci. U.S.A.">
        <title>Evolutionary erosion of yeast sex chromosomes by mating-type switching accidents.</title>
        <authorList>
            <person name="Gordon J.L."/>
            <person name="Armisen D."/>
            <person name="Proux-Wera E."/>
            <person name="Oheigeartaigh S.S."/>
            <person name="Byrne K.P."/>
            <person name="Wolfe K.H."/>
        </authorList>
    </citation>
    <scope>NUCLEOTIDE SEQUENCE [LARGE SCALE GENOMIC DNA]</scope>
    <source>
        <strain evidence="12">ATCC MYA-139 / BCRC 22969 / CBS 8797 / CCRC 22969 / KCTC 17520 / NBRC 10181 / NCYC 3082</strain>
    </source>
</reference>
<dbReference type="KEGG" id="kng:KNAG_0C03380"/>
<dbReference type="GO" id="GO:0005302">
    <property type="term" value="F:L-tyrosine transmembrane transporter activity"/>
    <property type="evidence" value="ECO:0007669"/>
    <property type="project" value="TreeGrafter"/>
</dbReference>
<protein>
    <recommendedName>
        <fullName evidence="10">Amino acid transporter transmembrane domain-containing protein</fullName>
    </recommendedName>
</protein>
<keyword evidence="5 9" id="KW-0812">Transmembrane</keyword>
<name>J7R3P0_HUIN7</name>
<dbReference type="PANTHER" id="PTHR22950">
    <property type="entry name" value="AMINO ACID TRANSPORTER"/>
    <property type="match status" value="1"/>
</dbReference>
<keyword evidence="8 9" id="KW-0472">Membrane</keyword>
<evidence type="ECO:0000256" key="3">
    <source>
        <dbReference type="ARBA" id="ARBA00022448"/>
    </source>
</evidence>
<feature type="transmembrane region" description="Helical" evidence="9">
    <location>
        <begin position="372"/>
        <end position="390"/>
    </location>
</feature>
<evidence type="ECO:0000256" key="4">
    <source>
        <dbReference type="ARBA" id="ARBA00022554"/>
    </source>
</evidence>
<feature type="transmembrane region" description="Helical" evidence="9">
    <location>
        <begin position="117"/>
        <end position="137"/>
    </location>
</feature>
<feature type="transmembrane region" description="Helical" evidence="9">
    <location>
        <begin position="83"/>
        <end position="105"/>
    </location>
</feature>
<feature type="transmembrane region" description="Helical" evidence="9">
    <location>
        <begin position="228"/>
        <end position="247"/>
    </location>
</feature>
<dbReference type="GO" id="GO:0061459">
    <property type="term" value="F:L-arginine transmembrane transporter activity"/>
    <property type="evidence" value="ECO:0007669"/>
    <property type="project" value="TreeGrafter"/>
</dbReference>
<feature type="transmembrane region" description="Helical" evidence="9">
    <location>
        <begin position="396"/>
        <end position="414"/>
    </location>
</feature>